<gene>
    <name evidence="1" type="ORF">SAMN05444168_0784</name>
</gene>
<protein>
    <submittedName>
        <fullName evidence="1">Cysteine-rich CWC</fullName>
    </submittedName>
</protein>
<dbReference type="Proteomes" id="UP000184693">
    <property type="component" value="Unassembled WGS sequence"/>
</dbReference>
<name>A0A1N6ELN8_9BURK</name>
<evidence type="ECO:0000313" key="2">
    <source>
        <dbReference type="Proteomes" id="UP000184693"/>
    </source>
</evidence>
<dbReference type="AlphaFoldDB" id="A0A1N6ELN8"/>
<accession>A0A1N6ELN8</accession>
<evidence type="ECO:0000313" key="1">
    <source>
        <dbReference type="EMBL" id="SIN83999.1"/>
    </source>
</evidence>
<sequence>MKQPASQVHAQSARCPRCRSVFDCAMHGQPFDCWCKSMPALPAERLDPGSRCLCPECLAADIARVQAAGVRGGEEV</sequence>
<dbReference type="EMBL" id="FSRM01000001">
    <property type="protein sequence ID" value="SIN83999.1"/>
    <property type="molecule type" value="Genomic_DNA"/>
</dbReference>
<dbReference type="InterPro" id="IPR032720">
    <property type="entry name" value="Cys_rich_CWC"/>
</dbReference>
<dbReference type="Pfam" id="PF14375">
    <property type="entry name" value="Cys_rich_CWC"/>
    <property type="match status" value="1"/>
</dbReference>
<dbReference type="OrthoDB" id="331868at2"/>
<dbReference type="RefSeq" id="WP_074263067.1">
    <property type="nucleotide sequence ID" value="NZ_FSRM01000001.1"/>
</dbReference>
<proteinExistence type="predicted"/>
<reference evidence="1 2" key="1">
    <citation type="submission" date="2016-11" db="EMBL/GenBank/DDBJ databases">
        <authorList>
            <person name="Jaros S."/>
            <person name="Januszkiewicz K."/>
            <person name="Wedrychowicz H."/>
        </authorList>
    </citation>
    <scope>NUCLEOTIDE SEQUENCE [LARGE SCALE GENOMIC DNA]</scope>
    <source>
        <strain evidence="1 2">GAS86</strain>
    </source>
</reference>
<organism evidence="1 2">
    <name type="scientific">Paraburkholderia phenazinium</name>
    <dbReference type="NCBI Taxonomy" id="60549"/>
    <lineage>
        <taxon>Bacteria</taxon>
        <taxon>Pseudomonadati</taxon>
        <taxon>Pseudomonadota</taxon>
        <taxon>Betaproteobacteria</taxon>
        <taxon>Burkholderiales</taxon>
        <taxon>Burkholderiaceae</taxon>
        <taxon>Paraburkholderia</taxon>
    </lineage>
</organism>